<dbReference type="Gramene" id="AET1Gv20255600.6">
    <property type="protein sequence ID" value="AET1Gv20255600.6"/>
    <property type="gene ID" value="AET1Gv20255600"/>
</dbReference>
<protein>
    <submittedName>
        <fullName evidence="2">Uncharacterized protein</fullName>
    </submittedName>
</protein>
<reference evidence="3" key="2">
    <citation type="journal article" date="2017" name="Nat. Plants">
        <title>The Aegilops tauschii genome reveals multiple impacts of transposons.</title>
        <authorList>
            <person name="Zhao G."/>
            <person name="Zou C."/>
            <person name="Li K."/>
            <person name="Wang K."/>
            <person name="Li T."/>
            <person name="Gao L."/>
            <person name="Zhang X."/>
            <person name="Wang H."/>
            <person name="Yang Z."/>
            <person name="Liu X."/>
            <person name="Jiang W."/>
            <person name="Mao L."/>
            <person name="Kong X."/>
            <person name="Jiao Y."/>
            <person name="Jia J."/>
        </authorList>
    </citation>
    <scope>NUCLEOTIDE SEQUENCE [LARGE SCALE GENOMIC DNA]</scope>
    <source>
        <strain evidence="3">cv. AL8/78</strain>
    </source>
</reference>
<name>A0A452Y1K8_AEGTS</name>
<reference evidence="2" key="5">
    <citation type="journal article" date="2021" name="G3 (Bethesda)">
        <title>Aegilops tauschii genome assembly Aet v5.0 features greater sequence contiguity and improved annotation.</title>
        <authorList>
            <person name="Wang L."/>
            <person name="Zhu T."/>
            <person name="Rodriguez J.C."/>
            <person name="Deal K.R."/>
            <person name="Dubcovsky J."/>
            <person name="McGuire P.E."/>
            <person name="Lux T."/>
            <person name="Spannagl M."/>
            <person name="Mayer K.F.X."/>
            <person name="Baldrich P."/>
            <person name="Meyers B.C."/>
            <person name="Huo N."/>
            <person name="Gu Y.Q."/>
            <person name="Zhou H."/>
            <person name="Devos K.M."/>
            <person name="Bennetzen J.L."/>
            <person name="Unver T."/>
            <person name="Budak H."/>
            <person name="Gulick P.J."/>
            <person name="Galiba G."/>
            <person name="Kalapos B."/>
            <person name="Nelson D.R."/>
            <person name="Li P."/>
            <person name="You F.M."/>
            <person name="Luo M.C."/>
            <person name="Dvorak J."/>
        </authorList>
    </citation>
    <scope>NUCLEOTIDE SEQUENCE [LARGE SCALE GENOMIC DNA]</scope>
    <source>
        <strain evidence="2">cv. AL8/78</strain>
    </source>
</reference>
<organism evidence="2 3">
    <name type="scientific">Aegilops tauschii subsp. strangulata</name>
    <name type="common">Goatgrass</name>
    <dbReference type="NCBI Taxonomy" id="200361"/>
    <lineage>
        <taxon>Eukaryota</taxon>
        <taxon>Viridiplantae</taxon>
        <taxon>Streptophyta</taxon>
        <taxon>Embryophyta</taxon>
        <taxon>Tracheophyta</taxon>
        <taxon>Spermatophyta</taxon>
        <taxon>Magnoliopsida</taxon>
        <taxon>Liliopsida</taxon>
        <taxon>Poales</taxon>
        <taxon>Poaceae</taxon>
        <taxon>BOP clade</taxon>
        <taxon>Pooideae</taxon>
        <taxon>Triticodae</taxon>
        <taxon>Triticeae</taxon>
        <taxon>Triticinae</taxon>
        <taxon>Aegilops</taxon>
    </lineage>
</organism>
<sequence>GGGMNGQGRWAMRATPSTRSAPPLTKSSPRAPHPIPSSLVSSHGQLPILLRFPSPSSFPPLRHAVCLHPTSSLPPQPLQESRPPCRPGSAGGRGDPGVQAVARSMRGDGEPICVGGQDYGRSFGGCAHVSDCI</sequence>
<dbReference type="EnsemblPlants" id="AET1Gv20255600.6">
    <property type="protein sequence ID" value="AET1Gv20255600.6"/>
    <property type="gene ID" value="AET1Gv20255600"/>
</dbReference>
<keyword evidence="3" id="KW-1185">Reference proteome</keyword>
<feature type="region of interest" description="Disordered" evidence="1">
    <location>
        <begin position="69"/>
        <end position="101"/>
    </location>
</feature>
<proteinExistence type="predicted"/>
<reference evidence="2" key="4">
    <citation type="submission" date="2019-03" db="UniProtKB">
        <authorList>
            <consortium name="EnsemblPlants"/>
        </authorList>
    </citation>
    <scope>IDENTIFICATION</scope>
</reference>
<accession>A0A452Y1K8</accession>
<reference evidence="3" key="1">
    <citation type="journal article" date="2014" name="Science">
        <title>Ancient hybridizations among the ancestral genomes of bread wheat.</title>
        <authorList>
            <consortium name="International Wheat Genome Sequencing Consortium,"/>
            <person name="Marcussen T."/>
            <person name="Sandve S.R."/>
            <person name="Heier L."/>
            <person name="Spannagl M."/>
            <person name="Pfeifer M."/>
            <person name="Jakobsen K.S."/>
            <person name="Wulff B.B."/>
            <person name="Steuernagel B."/>
            <person name="Mayer K.F."/>
            <person name="Olsen O.A."/>
        </authorList>
    </citation>
    <scope>NUCLEOTIDE SEQUENCE [LARGE SCALE GENOMIC DNA]</scope>
    <source>
        <strain evidence="3">cv. AL8/78</strain>
    </source>
</reference>
<dbReference type="AlphaFoldDB" id="A0A452Y1K8"/>
<evidence type="ECO:0000256" key="1">
    <source>
        <dbReference type="SAM" id="MobiDB-lite"/>
    </source>
</evidence>
<evidence type="ECO:0000313" key="2">
    <source>
        <dbReference type="EnsemblPlants" id="AET1Gv20255600.6"/>
    </source>
</evidence>
<dbReference type="Proteomes" id="UP000015105">
    <property type="component" value="Chromosome 1D"/>
</dbReference>
<feature type="region of interest" description="Disordered" evidence="1">
    <location>
        <begin position="1"/>
        <end position="40"/>
    </location>
</feature>
<feature type="compositionally biased region" description="Polar residues" evidence="1">
    <location>
        <begin position="15"/>
        <end position="28"/>
    </location>
</feature>
<evidence type="ECO:0000313" key="3">
    <source>
        <dbReference type="Proteomes" id="UP000015105"/>
    </source>
</evidence>
<reference evidence="2" key="3">
    <citation type="journal article" date="2017" name="Nature">
        <title>Genome sequence of the progenitor of the wheat D genome Aegilops tauschii.</title>
        <authorList>
            <person name="Luo M.C."/>
            <person name="Gu Y.Q."/>
            <person name="Puiu D."/>
            <person name="Wang H."/>
            <person name="Twardziok S.O."/>
            <person name="Deal K.R."/>
            <person name="Huo N."/>
            <person name="Zhu T."/>
            <person name="Wang L."/>
            <person name="Wang Y."/>
            <person name="McGuire P.E."/>
            <person name="Liu S."/>
            <person name="Long H."/>
            <person name="Ramasamy R.K."/>
            <person name="Rodriguez J.C."/>
            <person name="Van S.L."/>
            <person name="Yuan L."/>
            <person name="Wang Z."/>
            <person name="Xia Z."/>
            <person name="Xiao L."/>
            <person name="Anderson O.D."/>
            <person name="Ouyang S."/>
            <person name="Liang Y."/>
            <person name="Zimin A.V."/>
            <person name="Pertea G."/>
            <person name="Qi P."/>
            <person name="Bennetzen J.L."/>
            <person name="Dai X."/>
            <person name="Dawson M.W."/>
            <person name="Muller H.G."/>
            <person name="Kugler K."/>
            <person name="Rivarola-Duarte L."/>
            <person name="Spannagl M."/>
            <person name="Mayer K.F.X."/>
            <person name="Lu F.H."/>
            <person name="Bevan M.W."/>
            <person name="Leroy P."/>
            <person name="Li P."/>
            <person name="You F.M."/>
            <person name="Sun Q."/>
            <person name="Liu Z."/>
            <person name="Lyons E."/>
            <person name="Wicker T."/>
            <person name="Salzberg S.L."/>
            <person name="Devos K.M."/>
            <person name="Dvorak J."/>
        </authorList>
    </citation>
    <scope>NUCLEOTIDE SEQUENCE [LARGE SCALE GENOMIC DNA]</scope>
    <source>
        <strain evidence="2">cv. AL8/78</strain>
    </source>
</reference>